<organism evidence="3 4">
    <name type="scientific">Mycolicibacterium cyprinidarum</name>
    <dbReference type="NCBI Taxonomy" id="2860311"/>
    <lineage>
        <taxon>Bacteria</taxon>
        <taxon>Bacillati</taxon>
        <taxon>Actinomycetota</taxon>
        <taxon>Actinomycetes</taxon>
        <taxon>Mycobacteriales</taxon>
        <taxon>Mycobacteriaceae</taxon>
        <taxon>Mycolicibacterium</taxon>
    </lineage>
</organism>
<dbReference type="InterPro" id="IPR010093">
    <property type="entry name" value="SinI_DNA-bd"/>
</dbReference>
<evidence type="ECO:0000256" key="1">
    <source>
        <dbReference type="SAM" id="MobiDB-lite"/>
    </source>
</evidence>
<proteinExistence type="predicted"/>
<evidence type="ECO:0000259" key="2">
    <source>
        <dbReference type="Pfam" id="PF12728"/>
    </source>
</evidence>
<dbReference type="Pfam" id="PF12728">
    <property type="entry name" value="HTH_17"/>
    <property type="match status" value="1"/>
</dbReference>
<feature type="domain" description="Helix-turn-helix" evidence="2">
    <location>
        <begin position="16"/>
        <end position="58"/>
    </location>
</feature>
<name>A0ABQ4V431_9MYCO</name>
<dbReference type="Proteomes" id="UP001060504">
    <property type="component" value="Unassembled WGS sequence"/>
</dbReference>
<gene>
    <name evidence="3" type="ORF">NGTWS1702_04120</name>
</gene>
<evidence type="ECO:0000313" key="4">
    <source>
        <dbReference type="Proteomes" id="UP001060504"/>
    </source>
</evidence>
<dbReference type="NCBIfam" id="TIGR01764">
    <property type="entry name" value="excise"/>
    <property type="match status" value="1"/>
</dbReference>
<dbReference type="InterPro" id="IPR041657">
    <property type="entry name" value="HTH_17"/>
</dbReference>
<dbReference type="EMBL" id="BPRH01000459">
    <property type="protein sequence ID" value="GJF09609.1"/>
    <property type="molecule type" value="Genomic_DNA"/>
</dbReference>
<sequence length="91" mass="9782">MPHNDTRPVRESVHTAAARGRVCARTVERAIAAGVLPAFKVGRAVRLRRADVDAWLTSEPVQPIPDVRHFRLSEGDDTPRAAPPAAANPAA</sequence>
<protein>
    <recommendedName>
        <fullName evidence="2">Helix-turn-helix domain-containing protein</fullName>
    </recommendedName>
</protein>
<evidence type="ECO:0000313" key="3">
    <source>
        <dbReference type="EMBL" id="GJF09609.1"/>
    </source>
</evidence>
<comment type="caution">
    <text evidence="3">The sequence shown here is derived from an EMBL/GenBank/DDBJ whole genome shotgun (WGS) entry which is preliminary data.</text>
</comment>
<accession>A0ABQ4V431</accession>
<feature type="region of interest" description="Disordered" evidence="1">
    <location>
        <begin position="71"/>
        <end position="91"/>
    </location>
</feature>
<keyword evidence="4" id="KW-1185">Reference proteome</keyword>
<reference evidence="3 4" key="1">
    <citation type="submission" date="2021-08" db="EMBL/GenBank/DDBJ databases">
        <title>Draft genome sequence of Mycolicibacterium sp. NGTWS1702 strain.</title>
        <authorList>
            <person name="Matsumoto M."/>
            <person name="Tang B.C.C."/>
            <person name="Machida Y."/>
            <person name="Matoyama H."/>
            <person name="Kishihara T."/>
            <person name="Sato S."/>
            <person name="Kondo I."/>
            <person name="Sano M."/>
            <person name="Kato G."/>
        </authorList>
    </citation>
    <scope>NUCLEOTIDE SEQUENCE [LARGE SCALE GENOMIC DNA]</scope>
    <source>
        <strain evidence="3 4">NGTWSNA01</strain>
    </source>
</reference>